<evidence type="ECO:0000256" key="12">
    <source>
        <dbReference type="SAM" id="Coils"/>
    </source>
</evidence>
<evidence type="ECO:0000256" key="1">
    <source>
        <dbReference type="ARBA" id="ARBA00000085"/>
    </source>
</evidence>
<dbReference type="GO" id="GO:0000155">
    <property type="term" value="F:phosphorelay sensor kinase activity"/>
    <property type="evidence" value="ECO:0007669"/>
    <property type="project" value="InterPro"/>
</dbReference>
<dbReference type="Pfam" id="PF02518">
    <property type="entry name" value="HATPase_c"/>
    <property type="match status" value="1"/>
</dbReference>
<keyword evidence="6" id="KW-0418">Kinase</keyword>
<keyword evidence="13" id="KW-1133">Transmembrane helix</keyword>
<dbReference type="SMART" id="SM00387">
    <property type="entry name" value="HATPase_c"/>
    <property type="match status" value="1"/>
</dbReference>
<dbReference type="Proteomes" id="UP000490922">
    <property type="component" value="Unassembled WGS sequence"/>
</dbReference>
<dbReference type="InterPro" id="IPR036890">
    <property type="entry name" value="HATPase_C_sf"/>
</dbReference>
<dbReference type="Pfam" id="PF12833">
    <property type="entry name" value="HTH_18"/>
    <property type="match status" value="1"/>
</dbReference>
<dbReference type="EC" id="2.7.13.3" evidence="2"/>
<keyword evidence="8" id="KW-0902">Two-component regulatory system</keyword>
<dbReference type="InterPro" id="IPR009057">
    <property type="entry name" value="Homeodomain-like_sf"/>
</dbReference>
<feature type="coiled-coil region" evidence="12">
    <location>
        <begin position="820"/>
        <end position="847"/>
    </location>
</feature>
<dbReference type="PANTHER" id="PTHR43547">
    <property type="entry name" value="TWO-COMPONENT HISTIDINE KINASE"/>
    <property type="match status" value="1"/>
</dbReference>
<evidence type="ECO:0000259" key="14">
    <source>
        <dbReference type="PROSITE" id="PS01124"/>
    </source>
</evidence>
<evidence type="ECO:0000256" key="3">
    <source>
        <dbReference type="ARBA" id="ARBA00022553"/>
    </source>
</evidence>
<dbReference type="InterPro" id="IPR013783">
    <property type="entry name" value="Ig-like_fold"/>
</dbReference>
<dbReference type="RefSeq" id="WP_151107708.1">
    <property type="nucleotide sequence ID" value="NZ_WAEM01000005.1"/>
</dbReference>
<accession>A0A7J5AD23</accession>
<name>A0A7J5AD23_9FLAO</name>
<keyword evidence="9" id="KW-0805">Transcription regulation</keyword>
<dbReference type="PROSITE" id="PS01124">
    <property type="entry name" value="HTH_ARAC_FAMILY_2"/>
    <property type="match status" value="1"/>
</dbReference>
<dbReference type="InterPro" id="IPR003661">
    <property type="entry name" value="HisK_dim/P_dom"/>
</dbReference>
<dbReference type="CDD" id="cd00082">
    <property type="entry name" value="HisKA"/>
    <property type="match status" value="1"/>
</dbReference>
<dbReference type="InterPro" id="IPR003594">
    <property type="entry name" value="HATPase_dom"/>
</dbReference>
<evidence type="ECO:0000256" key="6">
    <source>
        <dbReference type="ARBA" id="ARBA00022777"/>
    </source>
</evidence>
<evidence type="ECO:0000313" key="17">
    <source>
        <dbReference type="EMBL" id="KAB1155481.1"/>
    </source>
</evidence>
<dbReference type="SMART" id="SM00342">
    <property type="entry name" value="HTH_ARAC"/>
    <property type="match status" value="1"/>
</dbReference>
<evidence type="ECO:0000259" key="15">
    <source>
        <dbReference type="PROSITE" id="PS50109"/>
    </source>
</evidence>
<dbReference type="FunFam" id="3.30.565.10:FF:000037">
    <property type="entry name" value="Hybrid sensor histidine kinase/response regulator"/>
    <property type="match status" value="1"/>
</dbReference>
<keyword evidence="12" id="KW-0175">Coiled coil</keyword>
<comment type="caution">
    <text evidence="17">The sequence shown here is derived from an EMBL/GenBank/DDBJ whole genome shotgun (WGS) entry which is preliminary data.</text>
</comment>
<dbReference type="InterPro" id="IPR001789">
    <property type="entry name" value="Sig_transdc_resp-reg_receiver"/>
</dbReference>
<keyword evidence="5" id="KW-0547">Nucleotide-binding</keyword>
<gene>
    <name evidence="17" type="ORF">F6464_10210</name>
</gene>
<feature type="domain" description="HTH araC/xylS-type" evidence="14">
    <location>
        <begin position="1268"/>
        <end position="1367"/>
    </location>
</feature>
<reference evidence="17 18" key="1">
    <citation type="submission" date="2019-09" db="EMBL/GenBank/DDBJ databases">
        <title>Flavobacterium sp. nov., isolated from glacier ice.</title>
        <authorList>
            <person name="Liu Q."/>
        </authorList>
    </citation>
    <scope>NUCLEOTIDE SEQUENCE [LARGE SCALE GENOMIC DNA]</scope>
    <source>
        <strain evidence="17 18">NBRC 112527</strain>
    </source>
</reference>
<evidence type="ECO:0000256" key="10">
    <source>
        <dbReference type="ARBA" id="ARBA00023163"/>
    </source>
</evidence>
<dbReference type="InterPro" id="IPR036097">
    <property type="entry name" value="HisK_dim/P_sf"/>
</dbReference>
<keyword evidence="13" id="KW-0472">Membrane</keyword>
<dbReference type="Gene3D" id="3.30.565.10">
    <property type="entry name" value="Histidine kinase-like ATPase, C-terminal domain"/>
    <property type="match status" value="1"/>
</dbReference>
<dbReference type="SUPFAM" id="SSF46689">
    <property type="entry name" value="Homeodomain-like"/>
    <property type="match status" value="1"/>
</dbReference>
<evidence type="ECO:0000259" key="16">
    <source>
        <dbReference type="PROSITE" id="PS50110"/>
    </source>
</evidence>
<proteinExistence type="predicted"/>
<dbReference type="SUPFAM" id="SSF47384">
    <property type="entry name" value="Homodimeric domain of signal transducing histidine kinase"/>
    <property type="match status" value="1"/>
</dbReference>
<dbReference type="InterPro" id="IPR011110">
    <property type="entry name" value="Reg_prop"/>
</dbReference>
<dbReference type="InterPro" id="IPR011123">
    <property type="entry name" value="Y_Y_Y"/>
</dbReference>
<dbReference type="Pfam" id="PF00512">
    <property type="entry name" value="HisKA"/>
    <property type="match status" value="1"/>
</dbReference>
<evidence type="ECO:0000256" key="11">
    <source>
        <dbReference type="PROSITE-ProRule" id="PRU00169"/>
    </source>
</evidence>
<evidence type="ECO:0000256" key="7">
    <source>
        <dbReference type="ARBA" id="ARBA00022840"/>
    </source>
</evidence>
<dbReference type="PRINTS" id="PR00344">
    <property type="entry name" value="BCTRLSENSOR"/>
</dbReference>
<keyword evidence="7" id="KW-0067">ATP-binding</keyword>
<evidence type="ECO:0000256" key="4">
    <source>
        <dbReference type="ARBA" id="ARBA00022679"/>
    </source>
</evidence>
<dbReference type="Gene3D" id="1.10.287.130">
    <property type="match status" value="1"/>
</dbReference>
<organism evidence="17 18">
    <name type="scientific">Flavobacterium luteum</name>
    <dbReference type="NCBI Taxonomy" id="2026654"/>
    <lineage>
        <taxon>Bacteria</taxon>
        <taxon>Pseudomonadati</taxon>
        <taxon>Bacteroidota</taxon>
        <taxon>Flavobacteriia</taxon>
        <taxon>Flavobacteriales</taxon>
        <taxon>Flavobacteriaceae</taxon>
        <taxon>Flavobacterium</taxon>
    </lineage>
</organism>
<feature type="modified residue" description="4-aspartylphosphate" evidence="11">
    <location>
        <position position="1169"/>
    </location>
</feature>
<sequence>MQRILTLLITLFFCVYSYGIQPYVVNFKNIDNKQGLSLNGITTIFQDRDGYMWFGTQYGLNRYDGVNIKSYYAGNSFNELSDNIIVSILQDLSGNIWIATEQGVTVLNPVTEKIFNLKKYNSKYSVFSQNILSIKLIDGKIMLTTSKGLWSINPGTNLFTDENIESIFKNSVYYKINNSIKTESLKIWLKDKNENYWLTTNNQVIIAKISNNQLAIKDKIRIDPSVDVTISTFFQDNFLNTWIGTQDNGLYHVKENKGAYLVSKIYPKNSSTNRFSRISNIIQDRNNSLIVTSRGDGAILIPKELLKTNNFANSAINPINLQTQKIKSIYLSRDKTLWVGSLGNGIFYQNNSGLKFKNYQIKDKKNNSIVNNTRSISKDSFGNLWMGTLFEGVYIYDTTNQKLVNNLFNGKSVFALSKIDNNHILAGTSDGLYVVTFDKNNFSTKKLNTDNKINAIIFSITHAKNQYWIGTDNSLISFTLTNNFEIANIVNYKNKIINPANSKSFIRVVKYDPKHNTLWVGSQTMGLLMARLNSDFTIKELYNINNYSNKLEKNEYIADISLGSNNNCWIGTRKGLIEIKLSKNGAISEIKKITVSNGLPSNLIQSLQSDKQGNLWIGTNRGLVKLNHSYSVNNYDKNDGIQDNEFSEHSSYSDADGLLYFGGINGVSKFAPKQIKYSNYTEPVNLKDIIVNGINVNNRRPINDSIPLELSHQERNIKINFLSPNYTNPKNCKYSYILEGFDKKWNFTTSNVYSAEYKNLPTGTYTFKIKASNEDGTWNANYTSLNIEISPSFWISFTAIVLYIIILYALILLVSTITKKRLEKRNKEKLERQYHEQMEKINESKLEFFINISHEIRTPLTLILCSIEKLISNFTLNPKQEKEALTIDKNVNTLLELTNELLAIHKMETGNYQLKVQKNDIILFLKNIKIAFNGLAKSKEIKISIDAYQPEVLIWFDKNALGKIVYNLVSNAIKHTNKGGKIIIKISPSTNKRFLAIDVIDNGTGIDANFLSKIFNRFYHHGGNMDRYVSGFGIGLSLTKSLIELHKGSISVSSELHKGSVFTLNLPLDENVYSSEEKSETTLWDNDLSKVISATNFDENNEVDNTKLVDKNIEFNAEKPTILYVDDNIELLENIADYFSNSYNVYTAENGEIGFEMANKLQPDVIISDIVMPVMNGLELCVTIKNDINTSHIQVILLTAQGDMDSQFKGLQSGADYFVPKPFNIKILNLTIKNLIESRNKVKNLFLTNKYKDAGDLTTNSKDKEFIEKLLKYVNDNIEVDNLNIINISNEFSMSRSTFFRKVKMITGTTGKGFIDSVRLKKATILLLESDLNVSEIAYAIGHSNPQYFSKWFKSHCKMSPSEYILKYKLKD</sequence>
<dbReference type="Gene3D" id="2.130.10.10">
    <property type="entry name" value="YVTN repeat-like/Quinoprotein amine dehydrogenase"/>
    <property type="match status" value="2"/>
</dbReference>
<dbReference type="PANTHER" id="PTHR43547:SF2">
    <property type="entry name" value="HYBRID SIGNAL TRANSDUCTION HISTIDINE KINASE C"/>
    <property type="match status" value="1"/>
</dbReference>
<dbReference type="GO" id="GO:0003700">
    <property type="term" value="F:DNA-binding transcription factor activity"/>
    <property type="evidence" value="ECO:0007669"/>
    <property type="project" value="InterPro"/>
</dbReference>
<dbReference type="InterPro" id="IPR005467">
    <property type="entry name" value="His_kinase_dom"/>
</dbReference>
<dbReference type="Gene3D" id="3.40.50.2300">
    <property type="match status" value="1"/>
</dbReference>
<dbReference type="Pfam" id="PF07494">
    <property type="entry name" value="Reg_prop"/>
    <property type="match status" value="2"/>
</dbReference>
<feature type="domain" description="Response regulatory" evidence="16">
    <location>
        <begin position="1121"/>
        <end position="1236"/>
    </location>
</feature>
<dbReference type="Gene3D" id="1.10.10.60">
    <property type="entry name" value="Homeodomain-like"/>
    <property type="match status" value="2"/>
</dbReference>
<protein>
    <recommendedName>
        <fullName evidence="2">histidine kinase</fullName>
        <ecNumber evidence="2">2.7.13.3</ecNumber>
    </recommendedName>
</protein>
<keyword evidence="3 11" id="KW-0597">Phosphoprotein</keyword>
<feature type="domain" description="Histidine kinase" evidence="15">
    <location>
        <begin position="851"/>
        <end position="1070"/>
    </location>
</feature>
<dbReference type="SMART" id="SM00388">
    <property type="entry name" value="HisKA"/>
    <property type="match status" value="1"/>
</dbReference>
<dbReference type="PROSITE" id="PS50109">
    <property type="entry name" value="HIS_KIN"/>
    <property type="match status" value="1"/>
</dbReference>
<dbReference type="SUPFAM" id="SSF63829">
    <property type="entry name" value="Calcium-dependent phosphotriesterase"/>
    <property type="match status" value="2"/>
</dbReference>
<evidence type="ECO:0000256" key="9">
    <source>
        <dbReference type="ARBA" id="ARBA00023015"/>
    </source>
</evidence>
<evidence type="ECO:0000256" key="2">
    <source>
        <dbReference type="ARBA" id="ARBA00012438"/>
    </source>
</evidence>
<dbReference type="InterPro" id="IPR018060">
    <property type="entry name" value="HTH_AraC"/>
</dbReference>
<dbReference type="InterPro" id="IPR011006">
    <property type="entry name" value="CheY-like_superfamily"/>
</dbReference>
<dbReference type="CDD" id="cd00075">
    <property type="entry name" value="HATPase"/>
    <property type="match status" value="1"/>
</dbReference>
<dbReference type="GO" id="GO:0005524">
    <property type="term" value="F:ATP binding"/>
    <property type="evidence" value="ECO:0007669"/>
    <property type="project" value="UniProtKB-KW"/>
</dbReference>
<dbReference type="GO" id="GO:0043565">
    <property type="term" value="F:sequence-specific DNA binding"/>
    <property type="evidence" value="ECO:0007669"/>
    <property type="project" value="InterPro"/>
</dbReference>
<dbReference type="OrthoDB" id="1522078at2"/>
<dbReference type="SUPFAM" id="SSF55874">
    <property type="entry name" value="ATPase domain of HSP90 chaperone/DNA topoisomerase II/histidine kinase"/>
    <property type="match status" value="1"/>
</dbReference>
<keyword evidence="10" id="KW-0804">Transcription</keyword>
<dbReference type="Pfam" id="PF07495">
    <property type="entry name" value="Y_Y_Y"/>
    <property type="match status" value="1"/>
</dbReference>
<evidence type="ECO:0000313" key="18">
    <source>
        <dbReference type="Proteomes" id="UP000490922"/>
    </source>
</evidence>
<evidence type="ECO:0000256" key="5">
    <source>
        <dbReference type="ARBA" id="ARBA00022741"/>
    </source>
</evidence>
<evidence type="ECO:0000256" key="8">
    <source>
        <dbReference type="ARBA" id="ARBA00023012"/>
    </source>
</evidence>
<evidence type="ECO:0000256" key="13">
    <source>
        <dbReference type="SAM" id="Phobius"/>
    </source>
</evidence>
<dbReference type="Pfam" id="PF00072">
    <property type="entry name" value="Response_reg"/>
    <property type="match status" value="1"/>
</dbReference>
<comment type="catalytic activity">
    <reaction evidence="1">
        <text>ATP + protein L-histidine = ADP + protein N-phospho-L-histidine.</text>
        <dbReference type="EC" id="2.7.13.3"/>
    </reaction>
</comment>
<dbReference type="PROSITE" id="PS50110">
    <property type="entry name" value="RESPONSE_REGULATORY"/>
    <property type="match status" value="1"/>
</dbReference>
<dbReference type="SMART" id="SM00448">
    <property type="entry name" value="REC"/>
    <property type="match status" value="1"/>
</dbReference>
<dbReference type="SUPFAM" id="SSF52172">
    <property type="entry name" value="CheY-like"/>
    <property type="match status" value="1"/>
</dbReference>
<keyword evidence="18" id="KW-1185">Reference proteome</keyword>
<dbReference type="Gene3D" id="2.60.40.10">
    <property type="entry name" value="Immunoglobulins"/>
    <property type="match status" value="1"/>
</dbReference>
<dbReference type="InterPro" id="IPR004358">
    <property type="entry name" value="Sig_transdc_His_kin-like_C"/>
</dbReference>
<dbReference type="EMBL" id="WAEM01000005">
    <property type="protein sequence ID" value="KAB1155481.1"/>
    <property type="molecule type" value="Genomic_DNA"/>
</dbReference>
<feature type="transmembrane region" description="Helical" evidence="13">
    <location>
        <begin position="793"/>
        <end position="817"/>
    </location>
</feature>
<keyword evidence="4" id="KW-0808">Transferase</keyword>
<dbReference type="SUPFAM" id="SSF101898">
    <property type="entry name" value="NHL repeat"/>
    <property type="match status" value="1"/>
</dbReference>
<keyword evidence="13" id="KW-0812">Transmembrane</keyword>
<dbReference type="InterPro" id="IPR015943">
    <property type="entry name" value="WD40/YVTN_repeat-like_dom_sf"/>
</dbReference>